<dbReference type="InterPro" id="IPR026954">
    <property type="entry name" value="PknH-like_Extracell"/>
</dbReference>
<sequence length="185" mass="19389">MPPADAKGLLLGLPELGEIIGDTDLKESQSYAEPQLMAGKIDPYNCRYRAIASSSGMSLGNPAIAGNVSRGVGGQSATQAVAIFEKPEEVAEALKTIKHQWGLCPNGDIFFIEVGSENLRWVPYPISDEGGRLGTTIKRDGLPRNCHHVAVGKANAVVETTVCGDGDGAPPANVIADRILAKIPG</sequence>
<evidence type="ECO:0000313" key="2">
    <source>
        <dbReference type="EMBL" id="SUA31677.1"/>
    </source>
</evidence>
<keyword evidence="2" id="KW-0808">Transferase</keyword>
<protein>
    <submittedName>
        <fullName evidence="2">Serine/threonine protein kinase</fullName>
    </submittedName>
</protein>
<reference evidence="2 3" key="1">
    <citation type="submission" date="2018-06" db="EMBL/GenBank/DDBJ databases">
        <authorList>
            <consortium name="Pathogen Informatics"/>
            <person name="Doyle S."/>
        </authorList>
    </citation>
    <scope>NUCLEOTIDE SEQUENCE [LARGE SCALE GENOMIC DNA]</scope>
    <source>
        <strain evidence="2 3">NCTC1542</strain>
    </source>
</reference>
<evidence type="ECO:0000313" key="3">
    <source>
        <dbReference type="Proteomes" id="UP000255389"/>
    </source>
</evidence>
<evidence type="ECO:0000259" key="1">
    <source>
        <dbReference type="Pfam" id="PF14032"/>
    </source>
</evidence>
<dbReference type="InterPro" id="IPR038232">
    <property type="entry name" value="PknH-like_Extracell_sf"/>
</dbReference>
<dbReference type="Pfam" id="PF14032">
    <property type="entry name" value="PknH_C"/>
    <property type="match status" value="1"/>
</dbReference>
<name>A0A378WD09_MYCFO</name>
<dbReference type="EMBL" id="UGQY01000006">
    <property type="protein sequence ID" value="SUA31677.1"/>
    <property type="molecule type" value="Genomic_DNA"/>
</dbReference>
<keyword evidence="2" id="KW-0723">Serine/threonine-protein kinase</keyword>
<accession>A0A378WD09</accession>
<dbReference type="Proteomes" id="UP000255389">
    <property type="component" value="Unassembled WGS sequence"/>
</dbReference>
<dbReference type="AlphaFoldDB" id="A0A378WD09"/>
<proteinExistence type="predicted"/>
<organism evidence="2 3">
    <name type="scientific">Mycolicibacterium fortuitum</name>
    <name type="common">Mycobacterium fortuitum</name>
    <dbReference type="NCBI Taxonomy" id="1766"/>
    <lineage>
        <taxon>Bacteria</taxon>
        <taxon>Bacillati</taxon>
        <taxon>Actinomycetota</taxon>
        <taxon>Actinomycetes</taxon>
        <taxon>Mycobacteriales</taxon>
        <taxon>Mycobacteriaceae</taxon>
        <taxon>Mycolicibacterium</taxon>
    </lineage>
</organism>
<dbReference type="Gene3D" id="3.40.1000.70">
    <property type="entry name" value="PknH-like extracellular domain"/>
    <property type="match status" value="1"/>
</dbReference>
<keyword evidence="2" id="KW-0418">Kinase</keyword>
<gene>
    <name evidence="2" type="ORF">NCTC1542_07032</name>
</gene>
<dbReference type="GO" id="GO:0004674">
    <property type="term" value="F:protein serine/threonine kinase activity"/>
    <property type="evidence" value="ECO:0007669"/>
    <property type="project" value="UniProtKB-KW"/>
</dbReference>
<feature type="domain" description="PknH-like extracellular" evidence="1">
    <location>
        <begin position="2"/>
        <end position="182"/>
    </location>
</feature>